<evidence type="ECO:0000313" key="4">
    <source>
        <dbReference type="EMBL" id="MBC2664292.1"/>
    </source>
</evidence>
<sequence length="431" mass="47158">MVRARTNDLNLVERAAKVLPAGVYGHHSVGMLPSGYPQFFGRAVGARLWDVDGNEYIDYLCGYGTNLFGYGFEPVEQAAAEQRRLGDTMTGPSALMVELAEAFVDMVAHADWAMFCKNGSDATMIALMTARAHTGNATVLVADGAYHGAMPWCTPRQVGVIPADRAHVVTYRYNDAASLRAAFEAHRGDVAAVFAAPYRHDVYADQEDLDLDYAQTARELCDASGALLVVDDVRAGFRIARDCSWAHTGIEPDISAWGKCFANGHPISAVLGNDKARKAAADIYVTGSYWFSAVPMAAALATLRQIRETDYLEKMIVQGQRLRDGLDRQAADQGFALSQTGPAQMPQILFRDDPDFVIGFNWAQLCIEHGVYFHPFHNMFLSHAHDGTVVDETLRRTGMAFEALRGSHARLSEGETSALKRRIAERAASSD</sequence>
<dbReference type="PROSITE" id="PS00600">
    <property type="entry name" value="AA_TRANSFER_CLASS_3"/>
    <property type="match status" value="1"/>
</dbReference>
<gene>
    <name evidence="4" type="ORF">H7F51_02035</name>
</gene>
<name>A0A7X1FPR1_9SPHN</name>
<dbReference type="InterPro" id="IPR015422">
    <property type="entry name" value="PyrdxlP-dep_Trfase_small"/>
</dbReference>
<evidence type="ECO:0000313" key="5">
    <source>
        <dbReference type="Proteomes" id="UP000566813"/>
    </source>
</evidence>
<comment type="caution">
    <text evidence="4">The sequence shown here is derived from an EMBL/GenBank/DDBJ whole genome shotgun (WGS) entry which is preliminary data.</text>
</comment>
<keyword evidence="2 3" id="KW-0663">Pyridoxal phosphate</keyword>
<dbReference type="PANTHER" id="PTHR43713:SF3">
    <property type="entry name" value="GLUTAMATE-1-SEMIALDEHYDE 2,1-AMINOMUTASE 1, CHLOROPLASTIC-RELATED"/>
    <property type="match status" value="1"/>
</dbReference>
<organism evidence="4 5">
    <name type="scientific">Novosphingobium flavum</name>
    <dbReference type="NCBI Taxonomy" id="1778672"/>
    <lineage>
        <taxon>Bacteria</taxon>
        <taxon>Pseudomonadati</taxon>
        <taxon>Pseudomonadota</taxon>
        <taxon>Alphaproteobacteria</taxon>
        <taxon>Sphingomonadales</taxon>
        <taxon>Sphingomonadaceae</taxon>
        <taxon>Novosphingobium</taxon>
    </lineage>
</organism>
<keyword evidence="4" id="KW-0808">Transferase</keyword>
<comment type="similarity">
    <text evidence="3">Belongs to the class-III pyridoxal-phosphate-dependent aminotransferase family.</text>
</comment>
<protein>
    <submittedName>
        <fullName evidence="4">Aminotransferase class III-fold pyridoxal phosphate-dependent enzyme</fullName>
    </submittedName>
</protein>
<dbReference type="GO" id="GO:0008483">
    <property type="term" value="F:transaminase activity"/>
    <property type="evidence" value="ECO:0007669"/>
    <property type="project" value="UniProtKB-KW"/>
</dbReference>
<dbReference type="SUPFAM" id="SSF53383">
    <property type="entry name" value="PLP-dependent transferases"/>
    <property type="match status" value="1"/>
</dbReference>
<dbReference type="RefSeq" id="WP_185662560.1">
    <property type="nucleotide sequence ID" value="NZ_JACLAW010000002.1"/>
</dbReference>
<dbReference type="Pfam" id="PF00202">
    <property type="entry name" value="Aminotran_3"/>
    <property type="match status" value="1"/>
</dbReference>
<dbReference type="GO" id="GO:0030170">
    <property type="term" value="F:pyridoxal phosphate binding"/>
    <property type="evidence" value="ECO:0007669"/>
    <property type="project" value="InterPro"/>
</dbReference>
<evidence type="ECO:0000256" key="2">
    <source>
        <dbReference type="ARBA" id="ARBA00022898"/>
    </source>
</evidence>
<dbReference type="PANTHER" id="PTHR43713">
    <property type="entry name" value="GLUTAMATE-1-SEMIALDEHYDE 2,1-AMINOMUTASE"/>
    <property type="match status" value="1"/>
</dbReference>
<dbReference type="InterPro" id="IPR049704">
    <property type="entry name" value="Aminotrans_3_PPA_site"/>
</dbReference>
<dbReference type="InterPro" id="IPR005814">
    <property type="entry name" value="Aminotrans_3"/>
</dbReference>
<dbReference type="Gene3D" id="3.90.1150.10">
    <property type="entry name" value="Aspartate Aminotransferase, domain 1"/>
    <property type="match status" value="1"/>
</dbReference>
<evidence type="ECO:0000256" key="1">
    <source>
        <dbReference type="ARBA" id="ARBA00001933"/>
    </source>
</evidence>
<evidence type="ECO:0000256" key="3">
    <source>
        <dbReference type="RuleBase" id="RU003560"/>
    </source>
</evidence>
<keyword evidence="4" id="KW-0032">Aminotransferase</keyword>
<dbReference type="EMBL" id="JACLAW010000002">
    <property type="protein sequence ID" value="MBC2664292.1"/>
    <property type="molecule type" value="Genomic_DNA"/>
</dbReference>
<dbReference type="InterPro" id="IPR015421">
    <property type="entry name" value="PyrdxlP-dep_Trfase_major"/>
</dbReference>
<dbReference type="Gene3D" id="3.40.640.10">
    <property type="entry name" value="Type I PLP-dependent aspartate aminotransferase-like (Major domain)"/>
    <property type="match status" value="1"/>
</dbReference>
<comment type="cofactor">
    <cofactor evidence="1">
        <name>pyridoxal 5'-phosphate</name>
        <dbReference type="ChEBI" id="CHEBI:597326"/>
    </cofactor>
</comment>
<dbReference type="InterPro" id="IPR015424">
    <property type="entry name" value="PyrdxlP-dep_Trfase"/>
</dbReference>
<dbReference type="Proteomes" id="UP000566813">
    <property type="component" value="Unassembled WGS sequence"/>
</dbReference>
<dbReference type="AlphaFoldDB" id="A0A7X1FPR1"/>
<proteinExistence type="inferred from homology"/>
<reference evidence="4 5" key="1">
    <citation type="submission" date="2020-08" db="EMBL/GenBank/DDBJ databases">
        <title>The genome sequence of type strain Novosphingobium flavum NBRC 111647.</title>
        <authorList>
            <person name="Liu Y."/>
        </authorList>
    </citation>
    <scope>NUCLEOTIDE SEQUENCE [LARGE SCALE GENOMIC DNA]</scope>
    <source>
        <strain evidence="4 5">NBRC 111647</strain>
    </source>
</reference>
<keyword evidence="5" id="KW-1185">Reference proteome</keyword>
<accession>A0A7X1FPR1</accession>